<evidence type="ECO:0000313" key="3">
    <source>
        <dbReference type="Proteomes" id="UP000261812"/>
    </source>
</evidence>
<protein>
    <submittedName>
        <fullName evidence="2">Type 1 glutamine amidotransferase</fullName>
    </submittedName>
</protein>
<keyword evidence="2" id="KW-0315">Glutamine amidotransferase</keyword>
<dbReference type="PANTHER" id="PTHR42695:SF5">
    <property type="entry name" value="GLUTAMINE AMIDOTRANSFERASE YLR126C-RELATED"/>
    <property type="match status" value="1"/>
</dbReference>
<organism evidence="2 3">
    <name type="scientific">Thermosynechococcus sichuanensis E542</name>
    <dbReference type="NCBI Taxonomy" id="2016101"/>
    <lineage>
        <taxon>Bacteria</taxon>
        <taxon>Bacillati</taxon>
        <taxon>Cyanobacteriota</taxon>
        <taxon>Cyanophyceae</taxon>
        <taxon>Acaryochloridales</taxon>
        <taxon>Thermosynechococcaceae</taxon>
        <taxon>Thermosynechococcus</taxon>
        <taxon>Thermosynechococcus sichuanensis</taxon>
    </lineage>
</organism>
<dbReference type="InterPro" id="IPR017926">
    <property type="entry name" value="GATASE"/>
</dbReference>
<sequence>MQSLRILLLQARGDRTTQQEELAEFIRLSGLAAEQFTVLNGFECADFSPDCIQGFDALFIGGSSDATVLKPEIYRFVPPARDLILACIEQEIPVLASCFGFQLAVQALGGQVIVDREAMEMGTYPLYLTPAGVADPLFAGFPNPFLAVSGHQERALTLPAGATLLAYSELCPYHAFRLEGKPFYGFQFHPEVDDRDLIARISRYCDRYQLGTAELEKLKQTARPTPYANQLIRRFVEVVLGYIPLHY</sequence>
<proteinExistence type="predicted"/>
<dbReference type="EMBL" id="CP032152">
    <property type="protein sequence ID" value="AXY67362.1"/>
    <property type="molecule type" value="Genomic_DNA"/>
</dbReference>
<dbReference type="CDD" id="cd01741">
    <property type="entry name" value="GATase1_1"/>
    <property type="match status" value="1"/>
</dbReference>
<feature type="domain" description="Glutamine amidotransferase" evidence="1">
    <location>
        <begin position="78"/>
        <end position="193"/>
    </location>
</feature>
<gene>
    <name evidence="2" type="ORF">D3A95_01940</name>
</gene>
<evidence type="ECO:0000313" key="2">
    <source>
        <dbReference type="EMBL" id="AXY67362.1"/>
    </source>
</evidence>
<accession>A0A3B7MBX0</accession>
<dbReference type="GO" id="GO:0005829">
    <property type="term" value="C:cytosol"/>
    <property type="evidence" value="ECO:0007669"/>
    <property type="project" value="TreeGrafter"/>
</dbReference>
<dbReference type="InterPro" id="IPR044992">
    <property type="entry name" value="ChyE-like"/>
</dbReference>
<dbReference type="InterPro" id="IPR029062">
    <property type="entry name" value="Class_I_gatase-like"/>
</dbReference>
<dbReference type="RefSeq" id="WP_181495892.1">
    <property type="nucleotide sequence ID" value="NZ_CP032152.1"/>
</dbReference>
<keyword evidence="3" id="KW-1185">Reference proteome</keyword>
<dbReference type="PANTHER" id="PTHR42695">
    <property type="entry name" value="GLUTAMINE AMIDOTRANSFERASE YLR126C-RELATED"/>
    <property type="match status" value="1"/>
</dbReference>
<evidence type="ECO:0000259" key="1">
    <source>
        <dbReference type="Pfam" id="PF00117"/>
    </source>
</evidence>
<name>A0A3B7MBX0_9CYAN</name>
<dbReference type="PROSITE" id="PS51273">
    <property type="entry name" value="GATASE_TYPE_1"/>
    <property type="match status" value="1"/>
</dbReference>
<dbReference type="KEGG" id="tsq:D3A95_01940"/>
<dbReference type="Gene3D" id="3.40.50.880">
    <property type="match status" value="1"/>
</dbReference>
<dbReference type="SUPFAM" id="SSF52317">
    <property type="entry name" value="Class I glutamine amidotransferase-like"/>
    <property type="match status" value="1"/>
</dbReference>
<dbReference type="Pfam" id="PF00117">
    <property type="entry name" value="GATase"/>
    <property type="match status" value="1"/>
</dbReference>
<keyword evidence="2" id="KW-0808">Transferase</keyword>
<reference evidence="3" key="1">
    <citation type="submission" date="2018-09" db="EMBL/GenBank/DDBJ databases">
        <title>Complete genome sequence of thermophilic cyanobacteria strain Thermosynechococcus elongatus PKUAC-SCTE542.</title>
        <authorList>
            <person name="Liang Y."/>
            <person name="Tang J."/>
            <person name="Daroch M."/>
        </authorList>
    </citation>
    <scope>NUCLEOTIDE SEQUENCE [LARGE SCALE GENOMIC DNA]</scope>
    <source>
        <strain evidence="3">E542</strain>
    </source>
</reference>
<dbReference type="AlphaFoldDB" id="A0A3B7MBX0"/>
<dbReference type="Proteomes" id="UP000261812">
    <property type="component" value="Chromosome"/>
</dbReference>
<dbReference type="GO" id="GO:0016740">
    <property type="term" value="F:transferase activity"/>
    <property type="evidence" value="ECO:0007669"/>
    <property type="project" value="UniProtKB-KW"/>
</dbReference>